<evidence type="ECO:0000313" key="1">
    <source>
        <dbReference type="EMBL" id="GAG40568.1"/>
    </source>
</evidence>
<gene>
    <name evidence="1" type="ORF">S01H1_67736</name>
</gene>
<proteinExistence type="predicted"/>
<accession>X0XVH8</accession>
<dbReference type="EMBL" id="BARS01044882">
    <property type="protein sequence ID" value="GAG40568.1"/>
    <property type="molecule type" value="Genomic_DNA"/>
</dbReference>
<protein>
    <submittedName>
        <fullName evidence="1">Uncharacterized protein</fullName>
    </submittedName>
</protein>
<dbReference type="AlphaFoldDB" id="X0XVH8"/>
<comment type="caution">
    <text evidence="1">The sequence shown here is derived from an EMBL/GenBank/DDBJ whole genome shotgun (WGS) entry which is preliminary data.</text>
</comment>
<name>X0XVH8_9ZZZZ</name>
<sequence>MGDVIHFVEPSEKEMAEHMEKVNHAVDICGSTLYGYCQEHGHVFLAMDLWPPQMKCLVCGERERRPEPEPLGPVSGR</sequence>
<reference evidence="1" key="1">
    <citation type="journal article" date="2014" name="Front. Microbiol.">
        <title>High frequency of phylogenetically diverse reductive dehalogenase-homologous genes in deep subseafloor sedimentary metagenomes.</title>
        <authorList>
            <person name="Kawai M."/>
            <person name="Futagami T."/>
            <person name="Toyoda A."/>
            <person name="Takaki Y."/>
            <person name="Nishi S."/>
            <person name="Hori S."/>
            <person name="Arai W."/>
            <person name="Tsubouchi T."/>
            <person name="Morono Y."/>
            <person name="Uchiyama I."/>
            <person name="Ito T."/>
            <person name="Fujiyama A."/>
            <person name="Inagaki F."/>
            <person name="Takami H."/>
        </authorList>
    </citation>
    <scope>NUCLEOTIDE SEQUENCE</scope>
    <source>
        <strain evidence="1">Expedition CK06-06</strain>
    </source>
</reference>
<organism evidence="1">
    <name type="scientific">marine sediment metagenome</name>
    <dbReference type="NCBI Taxonomy" id="412755"/>
    <lineage>
        <taxon>unclassified sequences</taxon>
        <taxon>metagenomes</taxon>
        <taxon>ecological metagenomes</taxon>
    </lineage>
</organism>